<accession>A0A2A5WD14</accession>
<comment type="caution">
    <text evidence="3">The sequence shown here is derived from an EMBL/GenBank/DDBJ whole genome shotgun (WGS) entry which is preliminary data.</text>
</comment>
<dbReference type="AlphaFoldDB" id="A0A2A5WD14"/>
<gene>
    <name evidence="3" type="ORF">CNF02_05065</name>
</gene>
<evidence type="ECO:0000313" key="4">
    <source>
        <dbReference type="Proteomes" id="UP000219329"/>
    </source>
</evidence>
<dbReference type="Gene3D" id="3.40.50.720">
    <property type="entry name" value="NAD(P)-binding Rossmann-like Domain"/>
    <property type="match status" value="1"/>
</dbReference>
<proteinExistence type="inferred from homology"/>
<dbReference type="PRINTS" id="PR00081">
    <property type="entry name" value="GDHRDH"/>
</dbReference>
<dbReference type="FunFam" id="3.40.50.720:FF:000084">
    <property type="entry name" value="Short-chain dehydrogenase reductase"/>
    <property type="match status" value="1"/>
</dbReference>
<name>A0A2A5WD14_9GAMM</name>
<keyword evidence="2" id="KW-0560">Oxidoreductase</keyword>
<reference evidence="3 4" key="1">
    <citation type="submission" date="2017-08" db="EMBL/GenBank/DDBJ databases">
        <title>Fine stratification of microbial communities through a metagenomic profile of the photic zone.</title>
        <authorList>
            <person name="Haro-Moreno J.M."/>
            <person name="Lopez-Perez M."/>
            <person name="De La Torre J."/>
            <person name="Picazo A."/>
            <person name="Camacho A."/>
            <person name="Rodriguez-Valera F."/>
        </authorList>
    </citation>
    <scope>NUCLEOTIDE SEQUENCE [LARGE SCALE GENOMIC DNA]</scope>
    <source>
        <strain evidence="3">MED-G28</strain>
    </source>
</reference>
<sequence>MNLEGRVAIITGATGDIGVSTARKFLDEGAKVMLAGRSEDKLKALVAELNKNEKVQYFAGDISCELDVKALVDTTLARFDRVDVMFANAGAEGTTKPLEEQTLDEFNSVLNVNVLGVWLCIKYAIKAMRKNKGDSSIIVTSSGAGILGYEGGGPYIASKHAVNGLVKTGAAELANSGIRINAAAPGPIDNRMMNDLAAAMNPEDPSIVRAAFEQNIPMLRWGKNEEVANLVAFLASDEATFCTGGIYMADGGMTATL</sequence>
<evidence type="ECO:0000313" key="3">
    <source>
        <dbReference type="EMBL" id="PDH34168.1"/>
    </source>
</evidence>
<dbReference type="EMBL" id="NTJZ01000004">
    <property type="protein sequence ID" value="PDH34168.1"/>
    <property type="molecule type" value="Genomic_DNA"/>
</dbReference>
<dbReference type="PANTHER" id="PTHR24321:SF8">
    <property type="entry name" value="ESTRADIOL 17-BETA-DEHYDROGENASE 8-RELATED"/>
    <property type="match status" value="1"/>
</dbReference>
<dbReference type="InterPro" id="IPR036291">
    <property type="entry name" value="NAD(P)-bd_dom_sf"/>
</dbReference>
<dbReference type="SUPFAM" id="SSF51735">
    <property type="entry name" value="NAD(P)-binding Rossmann-fold domains"/>
    <property type="match status" value="1"/>
</dbReference>
<dbReference type="Proteomes" id="UP000219329">
    <property type="component" value="Unassembled WGS sequence"/>
</dbReference>
<dbReference type="PANTHER" id="PTHR24321">
    <property type="entry name" value="DEHYDROGENASES, SHORT CHAIN"/>
    <property type="match status" value="1"/>
</dbReference>
<dbReference type="GO" id="GO:0016491">
    <property type="term" value="F:oxidoreductase activity"/>
    <property type="evidence" value="ECO:0007669"/>
    <property type="project" value="UniProtKB-KW"/>
</dbReference>
<comment type="similarity">
    <text evidence="1">Belongs to the short-chain dehydrogenases/reductases (SDR) family.</text>
</comment>
<organism evidence="3 4">
    <name type="scientific">OM182 bacterium MED-G28</name>
    <dbReference type="NCBI Taxonomy" id="1986256"/>
    <lineage>
        <taxon>Bacteria</taxon>
        <taxon>Pseudomonadati</taxon>
        <taxon>Pseudomonadota</taxon>
        <taxon>Gammaproteobacteria</taxon>
        <taxon>OMG group</taxon>
        <taxon>OM182 clade</taxon>
    </lineage>
</organism>
<protein>
    <submittedName>
        <fullName evidence="3">Oxidoreductase</fullName>
    </submittedName>
</protein>
<evidence type="ECO:0000256" key="2">
    <source>
        <dbReference type="ARBA" id="ARBA00023002"/>
    </source>
</evidence>
<evidence type="ECO:0000256" key="1">
    <source>
        <dbReference type="ARBA" id="ARBA00006484"/>
    </source>
</evidence>
<dbReference type="CDD" id="cd05233">
    <property type="entry name" value="SDR_c"/>
    <property type="match status" value="1"/>
</dbReference>
<dbReference type="Pfam" id="PF13561">
    <property type="entry name" value="adh_short_C2"/>
    <property type="match status" value="1"/>
</dbReference>
<dbReference type="InterPro" id="IPR002347">
    <property type="entry name" value="SDR_fam"/>
</dbReference>